<evidence type="ECO:0000256" key="1">
    <source>
        <dbReference type="ARBA" id="ARBA00005801"/>
    </source>
</evidence>
<keyword evidence="2" id="KW-0472">Membrane</keyword>
<comment type="similarity">
    <text evidence="1">Belongs to the peptidase A24 family.</text>
</comment>
<accession>A0ABX1ZJ70</accession>
<evidence type="ECO:0000313" key="4">
    <source>
        <dbReference type="EMBL" id="NOU99012.1"/>
    </source>
</evidence>
<gene>
    <name evidence="4" type="ORF">GC097_03120</name>
</gene>
<name>A0ABX1ZJ70_9BACL</name>
<proteinExistence type="inferred from homology"/>
<feature type="transmembrane region" description="Helical" evidence="2">
    <location>
        <begin position="43"/>
        <end position="68"/>
    </location>
</feature>
<feature type="transmembrane region" description="Helical" evidence="2">
    <location>
        <begin position="151"/>
        <end position="167"/>
    </location>
</feature>
<dbReference type="Pfam" id="PF01478">
    <property type="entry name" value="Peptidase_A24"/>
    <property type="match status" value="1"/>
</dbReference>
<feature type="transmembrane region" description="Helical" evidence="2">
    <location>
        <begin position="89"/>
        <end position="110"/>
    </location>
</feature>
<dbReference type="EMBL" id="WHNZ01000012">
    <property type="protein sequence ID" value="NOU99012.1"/>
    <property type="molecule type" value="Genomic_DNA"/>
</dbReference>
<dbReference type="InterPro" id="IPR050882">
    <property type="entry name" value="Prepilin_peptidase/N-MTase"/>
</dbReference>
<dbReference type="PANTHER" id="PTHR30487">
    <property type="entry name" value="TYPE 4 PREPILIN-LIKE PROTEINS LEADER PEPTIDE-PROCESSING ENZYME"/>
    <property type="match status" value="1"/>
</dbReference>
<protein>
    <submittedName>
        <fullName evidence="4">Prepilin peptidase</fullName>
    </submittedName>
</protein>
<dbReference type="PANTHER" id="PTHR30487:SF0">
    <property type="entry name" value="PREPILIN LEADER PEPTIDASE_N-METHYLTRANSFERASE-RELATED"/>
    <property type="match status" value="1"/>
</dbReference>
<evidence type="ECO:0000256" key="2">
    <source>
        <dbReference type="SAM" id="Phobius"/>
    </source>
</evidence>
<dbReference type="Gene3D" id="1.20.120.1220">
    <property type="match status" value="1"/>
</dbReference>
<keyword evidence="5" id="KW-1185">Reference proteome</keyword>
<keyword evidence="2" id="KW-1133">Transmembrane helix</keyword>
<reference evidence="4 5" key="1">
    <citation type="submission" date="2019-10" db="EMBL/GenBank/DDBJ databases">
        <title>Description of Paenibacillus pedi sp. nov.</title>
        <authorList>
            <person name="Carlier A."/>
            <person name="Qi S."/>
        </authorList>
    </citation>
    <scope>NUCLEOTIDE SEQUENCE [LARGE SCALE GENOMIC DNA]</scope>
    <source>
        <strain evidence="4 5">LMG 31457</strain>
    </source>
</reference>
<evidence type="ECO:0000313" key="5">
    <source>
        <dbReference type="Proteomes" id="UP000618579"/>
    </source>
</evidence>
<sequence>MYYIFLIFISIAFVTDARSAIIPNRLTVCGTLTGLAFHVYEDGWNGLVFALAGAGGALISLILLYLIGALGAGDVKLFTAVGAMMGLSFVLKLMLYSILIAGIIGLILLIMRKRVAVTGQKLAKWLFSIVILHDVNSVMGMKHQTNMKFPFMYAVVPGAALTWYYSFL</sequence>
<keyword evidence="2" id="KW-0812">Transmembrane</keyword>
<dbReference type="Proteomes" id="UP000618579">
    <property type="component" value="Unassembled WGS sequence"/>
</dbReference>
<organism evidence="4 5">
    <name type="scientific">Paenibacillus planticolens</name>
    <dbReference type="NCBI Taxonomy" id="2654976"/>
    <lineage>
        <taxon>Bacteria</taxon>
        <taxon>Bacillati</taxon>
        <taxon>Bacillota</taxon>
        <taxon>Bacilli</taxon>
        <taxon>Bacillales</taxon>
        <taxon>Paenibacillaceae</taxon>
        <taxon>Paenibacillus</taxon>
    </lineage>
</organism>
<comment type="caution">
    <text evidence="4">The sequence shown here is derived from an EMBL/GenBank/DDBJ whole genome shotgun (WGS) entry which is preliminary data.</text>
</comment>
<dbReference type="InterPro" id="IPR000045">
    <property type="entry name" value="Prepilin_IV_endopep_pep"/>
</dbReference>
<feature type="domain" description="Prepilin type IV endopeptidase peptidase" evidence="3">
    <location>
        <begin position="4"/>
        <end position="106"/>
    </location>
</feature>
<evidence type="ECO:0000259" key="3">
    <source>
        <dbReference type="Pfam" id="PF01478"/>
    </source>
</evidence>